<organism evidence="1 2">
    <name type="scientific">Vibrio spartinae</name>
    <dbReference type="NCBI Taxonomy" id="1918945"/>
    <lineage>
        <taxon>Bacteria</taxon>
        <taxon>Pseudomonadati</taxon>
        <taxon>Pseudomonadota</taxon>
        <taxon>Gammaproteobacteria</taxon>
        <taxon>Vibrionales</taxon>
        <taxon>Vibrionaceae</taxon>
        <taxon>Vibrio</taxon>
    </lineage>
</organism>
<protein>
    <submittedName>
        <fullName evidence="1">Uncharacterized protein</fullName>
    </submittedName>
</protein>
<reference evidence="1 2" key="1">
    <citation type="submission" date="2016-12" db="EMBL/GenBank/DDBJ databases">
        <authorList>
            <person name="Song W.-J."/>
            <person name="Kurnit D.M."/>
        </authorList>
    </citation>
    <scope>NUCLEOTIDE SEQUENCE [LARGE SCALE GENOMIC DNA]</scope>
    <source>
        <strain evidence="1 2">CECT 9026</strain>
    </source>
</reference>
<proteinExistence type="predicted"/>
<evidence type="ECO:0000313" key="1">
    <source>
        <dbReference type="EMBL" id="SIO92769.1"/>
    </source>
</evidence>
<sequence>MQFKGVAIRIYLEPCLSRGWEGKIVSKIQLLGEALKRTSAILSGSLLSIEKVIL</sequence>
<dbReference type="Proteomes" id="UP000184774">
    <property type="component" value="Unassembled WGS sequence"/>
</dbReference>
<dbReference type="EMBL" id="FSSB01000005">
    <property type="protein sequence ID" value="SIO92769.1"/>
    <property type="molecule type" value="Genomic_DNA"/>
</dbReference>
<evidence type="ECO:0000313" key="2">
    <source>
        <dbReference type="Proteomes" id="UP000184774"/>
    </source>
</evidence>
<name>A0A1N6M003_9VIBR</name>
<accession>A0A1N6M003</accession>
<dbReference type="AlphaFoldDB" id="A0A1N6M003"/>
<gene>
    <name evidence="1" type="ORF">VSP9026_00389</name>
</gene>